<keyword evidence="4" id="KW-1185">Reference proteome</keyword>
<dbReference type="InterPro" id="IPR031848">
    <property type="entry name" value="PrlF_antitoxin"/>
</dbReference>
<evidence type="ECO:0000313" key="3">
    <source>
        <dbReference type="EMBL" id="SDU51319.1"/>
    </source>
</evidence>
<evidence type="ECO:0000313" key="4">
    <source>
        <dbReference type="Proteomes" id="UP000182476"/>
    </source>
</evidence>
<dbReference type="InterPro" id="IPR037914">
    <property type="entry name" value="SpoVT-AbrB_sf"/>
</dbReference>
<dbReference type="NCBIfam" id="TIGR01439">
    <property type="entry name" value="lp_hng_hel_AbrB"/>
    <property type="match status" value="1"/>
</dbReference>
<dbReference type="SUPFAM" id="SSF89447">
    <property type="entry name" value="AbrB/MazE/MraZ-like"/>
    <property type="match status" value="1"/>
</dbReference>
<evidence type="ECO:0000256" key="1">
    <source>
        <dbReference type="PROSITE-ProRule" id="PRU01076"/>
    </source>
</evidence>
<dbReference type="PROSITE" id="PS51740">
    <property type="entry name" value="SPOVT_ABRB"/>
    <property type="match status" value="1"/>
</dbReference>
<accession>A0ABY0VRM2</accession>
<dbReference type="Gene3D" id="2.10.260.10">
    <property type="match status" value="1"/>
</dbReference>
<feature type="domain" description="SpoVT-AbrB" evidence="2">
    <location>
        <begin position="21"/>
        <end position="67"/>
    </location>
</feature>
<evidence type="ECO:0000259" key="2">
    <source>
        <dbReference type="PROSITE" id="PS51740"/>
    </source>
</evidence>
<keyword evidence="1" id="KW-0238">DNA-binding</keyword>
<proteinExistence type="predicted"/>
<protein>
    <submittedName>
        <fullName evidence="3">Transcriptional regulator, AbrB family</fullName>
    </submittedName>
</protein>
<dbReference type="InterPro" id="IPR007159">
    <property type="entry name" value="SpoVT-AbrB_dom"/>
</dbReference>
<sequence length="122" mass="13014">MFLTIEKTVIQGARHAMPAIHELATLTSKGQITLPKPIRQALGVDTGGKVAFDLGEDGQIVVTRANAEHEDPAIGAFLSLLARDIEAGRHVRGLPDELAHAMLMQAGRDVNLTNEIDGDVAL</sequence>
<dbReference type="Pfam" id="PF15937">
    <property type="entry name" value="PrlF_antitoxin"/>
    <property type="match status" value="1"/>
</dbReference>
<organism evidence="3 4">
    <name type="scientific">Pseudomonas mandelii</name>
    <dbReference type="NCBI Taxonomy" id="75612"/>
    <lineage>
        <taxon>Bacteria</taxon>
        <taxon>Pseudomonadati</taxon>
        <taxon>Pseudomonadota</taxon>
        <taxon>Gammaproteobacteria</taxon>
        <taxon>Pseudomonadales</taxon>
        <taxon>Pseudomonadaceae</taxon>
        <taxon>Pseudomonas</taxon>
    </lineage>
</organism>
<reference evidence="3 4" key="1">
    <citation type="submission" date="2016-10" db="EMBL/GenBank/DDBJ databases">
        <authorList>
            <person name="Varghese N."/>
            <person name="Submissions S."/>
        </authorList>
    </citation>
    <scope>NUCLEOTIDE SEQUENCE [LARGE SCALE GENOMIC DNA]</scope>
    <source>
        <strain evidence="3 4">LMG 21607</strain>
    </source>
</reference>
<dbReference type="EMBL" id="LT629796">
    <property type="protein sequence ID" value="SDU51319.1"/>
    <property type="molecule type" value="Genomic_DNA"/>
</dbReference>
<name>A0ABY0VRM2_9PSED</name>
<dbReference type="Proteomes" id="UP000182476">
    <property type="component" value="Chromosome I"/>
</dbReference>
<gene>
    <name evidence="3" type="ORF">SAMN04489801_3838</name>
</gene>
<dbReference type="SMART" id="SM00966">
    <property type="entry name" value="SpoVT_AbrB"/>
    <property type="match status" value="1"/>
</dbReference>